<evidence type="ECO:0000313" key="3">
    <source>
        <dbReference type="Proteomes" id="UP000020103"/>
    </source>
</evidence>
<gene>
    <name evidence="2" type="ORF">I543_1169</name>
</gene>
<name>A0A829Q8A3_9MYCO</name>
<dbReference type="Gene3D" id="1.10.1200.10">
    <property type="entry name" value="ACP-like"/>
    <property type="match status" value="1"/>
</dbReference>
<dbReference type="PROSITE" id="PS50075">
    <property type="entry name" value="CARRIER"/>
    <property type="match status" value="1"/>
</dbReference>
<sequence length="92" mass="9794">MDLTAVEDIILGFLAEDDGCPIDELRQELLAGGRDLPVDSLLAVEVLVRVQNATGVKLPANPDTALALRSVRGFAMAVFSRLRGTEFGSQPA</sequence>
<dbReference type="EMBL" id="JAOF01000001">
    <property type="protein sequence ID" value="EUA48885.1"/>
    <property type="molecule type" value="Genomic_DNA"/>
</dbReference>
<dbReference type="SUPFAM" id="SSF47336">
    <property type="entry name" value="ACP-like"/>
    <property type="match status" value="1"/>
</dbReference>
<protein>
    <submittedName>
        <fullName evidence="2">Phosphopantetheine attachment site family protein</fullName>
    </submittedName>
</protein>
<dbReference type="InterPro" id="IPR009081">
    <property type="entry name" value="PP-bd_ACP"/>
</dbReference>
<organism evidence="2 3">
    <name type="scientific">Mycobacteroides abscessus 21</name>
    <dbReference type="NCBI Taxonomy" id="1299324"/>
    <lineage>
        <taxon>Bacteria</taxon>
        <taxon>Bacillati</taxon>
        <taxon>Actinomycetota</taxon>
        <taxon>Actinomycetes</taxon>
        <taxon>Mycobacteriales</taxon>
        <taxon>Mycobacteriaceae</taxon>
        <taxon>Mycobacteroides</taxon>
        <taxon>Mycobacteroides abscessus</taxon>
    </lineage>
</organism>
<accession>A0A829Q8A3</accession>
<reference evidence="2 3" key="1">
    <citation type="submission" date="2013-12" db="EMBL/GenBank/DDBJ databases">
        <authorList>
            <person name="Madinger N."/>
            <person name="Lenaerts A."/>
            <person name="Ordway D."/>
            <person name="DeGroote M.A."/>
            <person name="Parker T."/>
            <person name="Sizemore C."/>
            <person name="Tallon L.J."/>
            <person name="Sadzewicz L.K."/>
            <person name="Sengamalay N."/>
            <person name="Fraser C.M."/>
            <person name="Hine E."/>
            <person name="Shefchek K.A."/>
            <person name="Das S.P."/>
            <person name="Tettelin H."/>
        </authorList>
    </citation>
    <scope>NUCLEOTIDE SEQUENCE [LARGE SCALE GENOMIC DNA]</scope>
    <source>
        <strain evidence="2 3">21</strain>
    </source>
</reference>
<comment type="caution">
    <text evidence="2">The sequence shown here is derived from an EMBL/GenBank/DDBJ whole genome shotgun (WGS) entry which is preliminary data.</text>
</comment>
<proteinExistence type="predicted"/>
<evidence type="ECO:0000313" key="2">
    <source>
        <dbReference type="EMBL" id="EUA48885.1"/>
    </source>
</evidence>
<dbReference type="AlphaFoldDB" id="A0A829Q8A3"/>
<evidence type="ECO:0000259" key="1">
    <source>
        <dbReference type="PROSITE" id="PS50075"/>
    </source>
</evidence>
<feature type="domain" description="Carrier" evidence="1">
    <location>
        <begin position="1"/>
        <end position="82"/>
    </location>
</feature>
<dbReference type="Proteomes" id="UP000020103">
    <property type="component" value="Unassembled WGS sequence"/>
</dbReference>
<dbReference type="InterPro" id="IPR036736">
    <property type="entry name" value="ACP-like_sf"/>
</dbReference>
<dbReference type="Pfam" id="PF00550">
    <property type="entry name" value="PP-binding"/>
    <property type="match status" value="1"/>
</dbReference>